<dbReference type="GO" id="GO:0003677">
    <property type="term" value="F:DNA binding"/>
    <property type="evidence" value="ECO:0007669"/>
    <property type="project" value="UniProtKB-KW"/>
</dbReference>
<comment type="caution">
    <text evidence="3">The sequence shown here is derived from an EMBL/GenBank/DDBJ whole genome shotgun (WGS) entry which is preliminary data.</text>
</comment>
<evidence type="ECO:0000256" key="1">
    <source>
        <dbReference type="ARBA" id="ARBA00004123"/>
    </source>
</evidence>
<keyword evidence="4" id="KW-1185">Reference proteome</keyword>
<dbReference type="GO" id="GO:0005634">
    <property type="term" value="C:nucleus"/>
    <property type="evidence" value="ECO:0007669"/>
    <property type="project" value="UniProtKB-SubCell"/>
</dbReference>
<feature type="domain" description="HTH psq-type" evidence="2">
    <location>
        <begin position="6"/>
        <end position="46"/>
    </location>
</feature>
<dbReference type="EMBL" id="JASPKY010000590">
    <property type="protein sequence ID" value="KAK9688436.1"/>
    <property type="molecule type" value="Genomic_DNA"/>
</dbReference>
<dbReference type="InterPro" id="IPR009057">
    <property type="entry name" value="Homeodomain-like_sf"/>
</dbReference>
<keyword evidence="3" id="KW-0238">DNA-binding</keyword>
<dbReference type="InterPro" id="IPR007889">
    <property type="entry name" value="HTH_Psq"/>
</dbReference>
<dbReference type="Proteomes" id="UP001458880">
    <property type="component" value="Unassembled WGS sequence"/>
</dbReference>
<evidence type="ECO:0000259" key="2">
    <source>
        <dbReference type="Pfam" id="PF05225"/>
    </source>
</evidence>
<accession>A0AAW1IF26</accession>
<evidence type="ECO:0000313" key="3">
    <source>
        <dbReference type="EMBL" id="KAK9688436.1"/>
    </source>
</evidence>
<dbReference type="AlphaFoldDB" id="A0AAW1IF26"/>
<name>A0AAW1IF26_POPJA</name>
<gene>
    <name evidence="3" type="ORF">QE152_g35327</name>
</gene>
<comment type="subcellular location">
    <subcellularLocation>
        <location evidence="1">Nucleus</location>
    </subcellularLocation>
</comment>
<sequence length="115" mass="13049">MNRSYTNEDLEEAVSAVRVGGLSIREAERTYQVPFNTIRRRVNGSVDMNCKRAEPQPLLGTECEKNIYEAVLQLVNGSVDMNCKRAEPQPLLGTECEKNIYEAVLQLQKNGIRFE</sequence>
<proteinExistence type="predicted"/>
<evidence type="ECO:0000313" key="4">
    <source>
        <dbReference type="Proteomes" id="UP001458880"/>
    </source>
</evidence>
<reference evidence="3 4" key="1">
    <citation type="journal article" date="2024" name="BMC Genomics">
        <title>De novo assembly and annotation of Popillia japonica's genome with initial clues to its potential as an invasive pest.</title>
        <authorList>
            <person name="Cucini C."/>
            <person name="Boschi S."/>
            <person name="Funari R."/>
            <person name="Cardaioli E."/>
            <person name="Iannotti N."/>
            <person name="Marturano G."/>
            <person name="Paoli F."/>
            <person name="Bruttini M."/>
            <person name="Carapelli A."/>
            <person name="Frati F."/>
            <person name="Nardi F."/>
        </authorList>
    </citation>
    <scope>NUCLEOTIDE SEQUENCE [LARGE SCALE GENOMIC DNA]</scope>
    <source>
        <strain evidence="3">DMR45628</strain>
    </source>
</reference>
<protein>
    <submittedName>
        <fullName evidence="3">CENP-B N-terminal DNA-binding domain</fullName>
    </submittedName>
</protein>
<organism evidence="3 4">
    <name type="scientific">Popillia japonica</name>
    <name type="common">Japanese beetle</name>
    <dbReference type="NCBI Taxonomy" id="7064"/>
    <lineage>
        <taxon>Eukaryota</taxon>
        <taxon>Metazoa</taxon>
        <taxon>Ecdysozoa</taxon>
        <taxon>Arthropoda</taxon>
        <taxon>Hexapoda</taxon>
        <taxon>Insecta</taxon>
        <taxon>Pterygota</taxon>
        <taxon>Neoptera</taxon>
        <taxon>Endopterygota</taxon>
        <taxon>Coleoptera</taxon>
        <taxon>Polyphaga</taxon>
        <taxon>Scarabaeiformia</taxon>
        <taxon>Scarabaeidae</taxon>
        <taxon>Rutelinae</taxon>
        <taxon>Popillia</taxon>
    </lineage>
</organism>
<dbReference type="SUPFAM" id="SSF46689">
    <property type="entry name" value="Homeodomain-like"/>
    <property type="match status" value="1"/>
</dbReference>
<dbReference type="Gene3D" id="1.10.10.60">
    <property type="entry name" value="Homeodomain-like"/>
    <property type="match status" value="1"/>
</dbReference>
<dbReference type="Pfam" id="PF05225">
    <property type="entry name" value="HTH_psq"/>
    <property type="match status" value="1"/>
</dbReference>